<evidence type="ECO:0000256" key="3">
    <source>
        <dbReference type="PROSITE-ProRule" id="PRU00221"/>
    </source>
</evidence>
<evidence type="ECO:0000256" key="1">
    <source>
        <dbReference type="ARBA" id="ARBA00022574"/>
    </source>
</evidence>
<accession>A0A4R5XG09</accession>
<sequence length="331" mass="34203">MSLQFVNAHNSAEQNSDAVWGVHWTADDQVVSVSADGRIRLLDAKDGQTIRERPPHTLGLVSLSVPTGGGGQGQKALYNSLDGLTVLWDLTDGAVVGTHESYVRAPKDPAEPSWSVSLHPSGGTYASTGGSGCVTVHSADPGSFGERLQKLETGRSKFGMYTSHPRRRTRIALSTETGQIYIFDATSSTLLSTYASHAMAVRQLAWSADSTLLLSASDDRRLVLHDVRAGAGGGGGGGGGGKPGAGAVASFGGHSSWVLSAAFSPDGRLALSGSADKTAKVWDIGARAAVSTVADTGEVWSVSWRPQAGAGNAFVTGGEDGVVKWWRGAGA</sequence>
<dbReference type="STRING" id="50990.A0A4R5XG09"/>
<dbReference type="SUPFAM" id="SSF50978">
    <property type="entry name" value="WD40 repeat-like"/>
    <property type="match status" value="1"/>
</dbReference>
<dbReference type="Gene3D" id="2.130.10.10">
    <property type="entry name" value="YVTN repeat-like/Quinoprotein amine dehydrogenase"/>
    <property type="match status" value="3"/>
</dbReference>
<dbReference type="PROSITE" id="PS50082">
    <property type="entry name" value="WD_REPEATS_2"/>
    <property type="match status" value="3"/>
</dbReference>
<evidence type="ECO:0000256" key="2">
    <source>
        <dbReference type="ARBA" id="ARBA00022737"/>
    </source>
</evidence>
<dbReference type="OrthoDB" id="538223at2759"/>
<feature type="repeat" description="WD" evidence="3">
    <location>
        <begin position="292"/>
        <end position="331"/>
    </location>
</feature>
<dbReference type="InterPro" id="IPR015943">
    <property type="entry name" value="WD40/YVTN_repeat-like_dom_sf"/>
</dbReference>
<dbReference type="SMART" id="SM00320">
    <property type="entry name" value="WD40"/>
    <property type="match status" value="5"/>
</dbReference>
<feature type="repeat" description="WD" evidence="3">
    <location>
        <begin position="251"/>
        <end position="292"/>
    </location>
</feature>
<dbReference type="AlphaFoldDB" id="A0A4R5XG09"/>
<dbReference type="InterPro" id="IPR001680">
    <property type="entry name" value="WD40_rpt"/>
</dbReference>
<dbReference type="GO" id="GO:0005634">
    <property type="term" value="C:nucleus"/>
    <property type="evidence" value="ECO:0007669"/>
    <property type="project" value="TreeGrafter"/>
</dbReference>
<dbReference type="Pfam" id="PF00400">
    <property type="entry name" value="WD40"/>
    <property type="match status" value="4"/>
</dbReference>
<gene>
    <name evidence="4" type="ORF">BD410DRAFT_759266</name>
</gene>
<evidence type="ECO:0000313" key="5">
    <source>
        <dbReference type="Proteomes" id="UP000294933"/>
    </source>
</evidence>
<dbReference type="InterPro" id="IPR036322">
    <property type="entry name" value="WD40_repeat_dom_sf"/>
</dbReference>
<dbReference type="PANTHER" id="PTHR44090">
    <property type="entry name" value="WD REPEAT-CONTAINING PROTEIN 61"/>
    <property type="match status" value="1"/>
</dbReference>
<keyword evidence="5" id="KW-1185">Reference proteome</keyword>
<dbReference type="GO" id="GO:0032991">
    <property type="term" value="C:protein-containing complex"/>
    <property type="evidence" value="ECO:0007669"/>
    <property type="project" value="UniProtKB-ARBA"/>
</dbReference>
<keyword evidence="2" id="KW-0677">Repeat</keyword>
<dbReference type="Proteomes" id="UP000294933">
    <property type="component" value="Unassembled WGS sequence"/>
</dbReference>
<feature type="repeat" description="WD" evidence="3">
    <location>
        <begin position="194"/>
        <end position="230"/>
    </location>
</feature>
<protein>
    <submittedName>
        <fullName evidence="4">WD40 repeat-like protein</fullName>
    </submittedName>
</protein>
<dbReference type="PANTHER" id="PTHR44090:SF1">
    <property type="entry name" value="SUPERKILLER COMPLEX PROTEIN 8"/>
    <property type="match status" value="1"/>
</dbReference>
<dbReference type="PROSITE" id="PS50294">
    <property type="entry name" value="WD_REPEATS_REGION"/>
    <property type="match status" value="2"/>
</dbReference>
<dbReference type="InterPro" id="IPR019775">
    <property type="entry name" value="WD40_repeat_CS"/>
</dbReference>
<reference evidence="4 5" key="1">
    <citation type="submission" date="2018-06" db="EMBL/GenBank/DDBJ databases">
        <title>A transcriptomic atlas of mushroom development highlights an independent origin of complex multicellularity.</title>
        <authorList>
            <consortium name="DOE Joint Genome Institute"/>
            <person name="Krizsan K."/>
            <person name="Almasi E."/>
            <person name="Merenyi Z."/>
            <person name="Sahu N."/>
            <person name="Viragh M."/>
            <person name="Koszo T."/>
            <person name="Mondo S."/>
            <person name="Kiss B."/>
            <person name="Balint B."/>
            <person name="Kues U."/>
            <person name="Barry K."/>
            <person name="Hegedus J.C."/>
            <person name="Henrissat B."/>
            <person name="Johnson J."/>
            <person name="Lipzen A."/>
            <person name="Ohm R."/>
            <person name="Nagy I."/>
            <person name="Pangilinan J."/>
            <person name="Yan J."/>
            <person name="Xiong Y."/>
            <person name="Grigoriev I.V."/>
            <person name="Hibbett D.S."/>
            <person name="Nagy L.G."/>
        </authorList>
    </citation>
    <scope>NUCLEOTIDE SEQUENCE [LARGE SCALE GENOMIC DNA]</scope>
    <source>
        <strain evidence="4 5">SZMC22713</strain>
    </source>
</reference>
<organism evidence="4 5">
    <name type="scientific">Rickenella mellea</name>
    <dbReference type="NCBI Taxonomy" id="50990"/>
    <lineage>
        <taxon>Eukaryota</taxon>
        <taxon>Fungi</taxon>
        <taxon>Dikarya</taxon>
        <taxon>Basidiomycota</taxon>
        <taxon>Agaricomycotina</taxon>
        <taxon>Agaricomycetes</taxon>
        <taxon>Hymenochaetales</taxon>
        <taxon>Rickenellaceae</taxon>
        <taxon>Rickenella</taxon>
    </lineage>
</organism>
<name>A0A4R5XG09_9AGAM</name>
<dbReference type="VEuPathDB" id="FungiDB:BD410DRAFT_759266"/>
<dbReference type="InterPro" id="IPR051510">
    <property type="entry name" value="SKI8"/>
</dbReference>
<proteinExistence type="predicted"/>
<dbReference type="PROSITE" id="PS00678">
    <property type="entry name" value="WD_REPEATS_1"/>
    <property type="match status" value="1"/>
</dbReference>
<dbReference type="EMBL" id="ML170156">
    <property type="protein sequence ID" value="TDL30073.1"/>
    <property type="molecule type" value="Genomic_DNA"/>
</dbReference>
<keyword evidence="1 3" id="KW-0853">WD repeat</keyword>
<evidence type="ECO:0000313" key="4">
    <source>
        <dbReference type="EMBL" id="TDL30073.1"/>
    </source>
</evidence>